<dbReference type="EMBL" id="KQ435757">
    <property type="protein sequence ID" value="KOX75869.1"/>
    <property type="molecule type" value="Genomic_DNA"/>
</dbReference>
<evidence type="ECO:0000313" key="2">
    <source>
        <dbReference type="Proteomes" id="UP000053105"/>
    </source>
</evidence>
<sequence length="400" mass="45849">MLKLSVQILSSISVDISFYSIKNLEKTNLSRKIKQKIDEEISATREPVSTVTRTYIERTTPTKNSDSLERSTFPMLVAVNYYTATVFVVLIQQSLLAMVLPRPPSSPNYIQHPDRKGNEQKFYGGKSLQNFLQNSETERANTNDYSLVEIELQSPDEMDATNLQNIMNAMLKSESEQVRNESYPNPEVIPRSIFGVRDVGVSPSFKANTVNEDKQVLIGPPKFQAVDEKLYYLKKNRPKVSVNLRGHSGSFRKDAILKTISSNDIIKFLRATHPLQKQTNWKLYHNKINAKRKYRKYISKNDTKKLNKVTIIYGLDDLSTTENSIVTSSELPKQIPAPPSKFPNKILMTQTTPVQRYVLKRRNILPRYRFSNDKFGKPGWMTILSISRVKDVRSSLTNYV</sequence>
<name>A0A0M9A4U0_9HYME</name>
<gene>
    <name evidence="1" type="ORF">WN51_13354</name>
</gene>
<dbReference type="Proteomes" id="UP000053105">
    <property type="component" value="Unassembled WGS sequence"/>
</dbReference>
<evidence type="ECO:0000313" key="1">
    <source>
        <dbReference type="EMBL" id="KOX75869.1"/>
    </source>
</evidence>
<reference evidence="1 2" key="1">
    <citation type="submission" date="2015-07" db="EMBL/GenBank/DDBJ databases">
        <title>The genome of Melipona quadrifasciata.</title>
        <authorList>
            <person name="Pan H."/>
            <person name="Kapheim K."/>
        </authorList>
    </citation>
    <scope>NUCLEOTIDE SEQUENCE [LARGE SCALE GENOMIC DNA]</scope>
    <source>
        <strain evidence="1">0111107301</strain>
        <tissue evidence="1">Whole body</tissue>
    </source>
</reference>
<keyword evidence="2" id="KW-1185">Reference proteome</keyword>
<dbReference type="AlphaFoldDB" id="A0A0M9A4U0"/>
<organism evidence="1 2">
    <name type="scientific">Melipona quadrifasciata</name>
    <dbReference type="NCBI Taxonomy" id="166423"/>
    <lineage>
        <taxon>Eukaryota</taxon>
        <taxon>Metazoa</taxon>
        <taxon>Ecdysozoa</taxon>
        <taxon>Arthropoda</taxon>
        <taxon>Hexapoda</taxon>
        <taxon>Insecta</taxon>
        <taxon>Pterygota</taxon>
        <taxon>Neoptera</taxon>
        <taxon>Endopterygota</taxon>
        <taxon>Hymenoptera</taxon>
        <taxon>Apocrita</taxon>
        <taxon>Aculeata</taxon>
        <taxon>Apoidea</taxon>
        <taxon>Anthophila</taxon>
        <taxon>Apidae</taxon>
        <taxon>Melipona</taxon>
    </lineage>
</organism>
<proteinExistence type="predicted"/>
<protein>
    <submittedName>
        <fullName evidence="1">Uncharacterized protein</fullName>
    </submittedName>
</protein>
<dbReference type="OrthoDB" id="7688695at2759"/>
<accession>A0A0M9A4U0</accession>